<dbReference type="PANTHER" id="PTHR12358:SF112">
    <property type="entry name" value="LD11247P-RELATED"/>
    <property type="match status" value="1"/>
</dbReference>
<accession>A0A1I8B4L7</accession>
<dbReference type="Proteomes" id="UP000095281">
    <property type="component" value="Unplaced"/>
</dbReference>
<feature type="domain" description="DAGKc" evidence="1">
    <location>
        <begin position="186"/>
        <end position="333"/>
    </location>
</feature>
<dbReference type="SUPFAM" id="SSF111331">
    <property type="entry name" value="NAD kinase/diacylglycerol kinase-like"/>
    <property type="match status" value="1"/>
</dbReference>
<dbReference type="GO" id="GO:0016020">
    <property type="term" value="C:membrane"/>
    <property type="evidence" value="ECO:0007669"/>
    <property type="project" value="TreeGrafter"/>
</dbReference>
<evidence type="ECO:0000313" key="3">
    <source>
        <dbReference type="WBParaSite" id="MhA1_Contig1379.frz3.gene6"/>
    </source>
</evidence>
<dbReference type="InterPro" id="IPR016064">
    <property type="entry name" value="NAD/diacylglycerol_kinase_sf"/>
</dbReference>
<protein>
    <submittedName>
        <fullName evidence="3">DAGKc domain-containing protein</fullName>
    </submittedName>
</protein>
<dbReference type="OMA" id="RFRWAGM"/>
<sequence length="582" mass="65851">MNSTSSSNQQTTQQFNNVNLLLNEFAENQQQKIMFSNSSEYQCELLLLPSITPSTNNLNNNLNIKIKQTFLFSPRSEDSFIPCSLPLENEKINILKIFPEDILCANRSCLGGENSPPQFLLVAYPIYQENNKNEQKRRIRLQARLTLSLKNGDSTNDNFIRFENVFNKWIEGTNSLAPHHPLNSPIGIRRILVLLNPFSGQQQALNLWRNEVEMIWREAGYQIEVIVTERPFHATELAEQICLDRVDMLALGGGDGIVAEALHGLCSRTDHQRALRLPVLHLPMGTGNALAASIAYQANEPFPPRGSFCQQMALMAVRPTFNSLCLYRVEIEGGRRKGGNNQNNQCRIMFLSLSWGLMADIDIGSERFRFLGMLRLHLEAFLRVAFLPWVARYKARISYLPLPEGRLRDNIMAKLRMRVEERNKKGIEKEGENGDFEELIKGIEMPPLNQPVPSHWKTIEGEFCFVHISALSHIGSDLPYIPSAKIDEPVLFLTFVQWQKISNRIHMAKILLSIDSSAHLDDPAFEIIPVLACRVTPDKNAGGWLALDGEAVINDGNKHSSMSFQVGPSDHKNATIVGRQRR</sequence>
<dbReference type="PROSITE" id="PS50146">
    <property type="entry name" value="DAGK"/>
    <property type="match status" value="1"/>
</dbReference>
<proteinExistence type="predicted"/>
<dbReference type="InterPro" id="IPR050187">
    <property type="entry name" value="Lipid_Phosphate_FormReg"/>
</dbReference>
<dbReference type="GO" id="GO:0001727">
    <property type="term" value="F:lipid kinase activity"/>
    <property type="evidence" value="ECO:0007669"/>
    <property type="project" value="TreeGrafter"/>
</dbReference>
<dbReference type="GO" id="GO:0005737">
    <property type="term" value="C:cytoplasm"/>
    <property type="evidence" value="ECO:0007669"/>
    <property type="project" value="TreeGrafter"/>
</dbReference>
<organism evidence="2 3">
    <name type="scientific">Meloidogyne hapla</name>
    <name type="common">Root-knot nematode worm</name>
    <dbReference type="NCBI Taxonomy" id="6305"/>
    <lineage>
        <taxon>Eukaryota</taxon>
        <taxon>Metazoa</taxon>
        <taxon>Ecdysozoa</taxon>
        <taxon>Nematoda</taxon>
        <taxon>Chromadorea</taxon>
        <taxon>Rhabditida</taxon>
        <taxon>Tylenchina</taxon>
        <taxon>Tylenchomorpha</taxon>
        <taxon>Tylenchoidea</taxon>
        <taxon>Meloidogynidae</taxon>
        <taxon>Meloidogyninae</taxon>
        <taxon>Meloidogyne</taxon>
    </lineage>
</organism>
<dbReference type="Gene3D" id="2.60.200.40">
    <property type="match status" value="1"/>
</dbReference>
<dbReference type="InterPro" id="IPR017438">
    <property type="entry name" value="ATP-NAD_kinase_N"/>
</dbReference>
<keyword evidence="2" id="KW-1185">Reference proteome</keyword>
<dbReference type="InterPro" id="IPR001206">
    <property type="entry name" value="Diacylglycerol_kinase_cat_dom"/>
</dbReference>
<evidence type="ECO:0000313" key="2">
    <source>
        <dbReference type="Proteomes" id="UP000095281"/>
    </source>
</evidence>
<dbReference type="PANTHER" id="PTHR12358">
    <property type="entry name" value="SPHINGOSINE KINASE"/>
    <property type="match status" value="1"/>
</dbReference>
<name>A0A1I8B4L7_MELHA</name>
<dbReference type="Gene3D" id="3.40.50.10330">
    <property type="entry name" value="Probable inorganic polyphosphate/atp-NAD kinase, domain 1"/>
    <property type="match status" value="1"/>
</dbReference>
<evidence type="ECO:0000259" key="1">
    <source>
        <dbReference type="PROSITE" id="PS50146"/>
    </source>
</evidence>
<dbReference type="WBParaSite" id="MhA1_Contig1379.frz3.gene6">
    <property type="protein sequence ID" value="MhA1_Contig1379.frz3.gene6"/>
    <property type="gene ID" value="MhA1_Contig1379.frz3.gene6"/>
</dbReference>
<dbReference type="AlphaFoldDB" id="A0A1I8B4L7"/>
<dbReference type="GO" id="GO:0046512">
    <property type="term" value="P:sphingosine biosynthetic process"/>
    <property type="evidence" value="ECO:0007669"/>
    <property type="project" value="TreeGrafter"/>
</dbReference>
<dbReference type="SMART" id="SM00046">
    <property type="entry name" value="DAGKc"/>
    <property type="match status" value="1"/>
</dbReference>
<reference evidence="3" key="1">
    <citation type="submission" date="2016-11" db="UniProtKB">
        <authorList>
            <consortium name="WormBaseParasite"/>
        </authorList>
    </citation>
    <scope>IDENTIFICATION</scope>
</reference>
<dbReference type="Pfam" id="PF00781">
    <property type="entry name" value="DAGK_cat"/>
    <property type="match status" value="1"/>
</dbReference>